<keyword evidence="2" id="KW-0489">Methyltransferase</keyword>
<organism evidence="7 8">
    <name type="scientific">Hymenobacter artigasi</name>
    <dbReference type="NCBI Taxonomy" id="2719616"/>
    <lineage>
        <taxon>Bacteria</taxon>
        <taxon>Pseudomonadati</taxon>
        <taxon>Bacteroidota</taxon>
        <taxon>Cytophagia</taxon>
        <taxon>Cytophagales</taxon>
        <taxon>Hymenobacteraceae</taxon>
        <taxon>Hymenobacter</taxon>
    </lineage>
</organism>
<evidence type="ECO:0000256" key="4">
    <source>
        <dbReference type="ARBA" id="ARBA00022691"/>
    </source>
</evidence>
<dbReference type="InterPro" id="IPR047939">
    <property type="entry name" value="BREX_1_PglX"/>
</dbReference>
<dbReference type="Proteomes" id="UP000717634">
    <property type="component" value="Unassembled WGS sequence"/>
</dbReference>
<reference evidence="7 8" key="1">
    <citation type="submission" date="2020-03" db="EMBL/GenBank/DDBJ databases">
        <title>Genomic Encyclopedia of Type Strains, Phase IV (KMG-V): Genome sequencing to study the core and pangenomes of soil and plant-associated prokaryotes.</title>
        <authorList>
            <person name="Whitman W."/>
        </authorList>
    </citation>
    <scope>NUCLEOTIDE SEQUENCE [LARGE SCALE GENOMIC DNA]</scope>
    <source>
        <strain evidence="7 8">1B</strain>
    </source>
</reference>
<dbReference type="PRINTS" id="PR00507">
    <property type="entry name" value="N12N6MTFRASE"/>
</dbReference>
<dbReference type="EMBL" id="JAAVTK010000019">
    <property type="protein sequence ID" value="NKI91607.1"/>
    <property type="molecule type" value="Genomic_DNA"/>
</dbReference>
<dbReference type="InterPro" id="IPR050953">
    <property type="entry name" value="N4_N6_ade-DNA_methylase"/>
</dbReference>
<keyword evidence="4" id="KW-0949">S-adenosyl-L-methionine</keyword>
<evidence type="ECO:0000256" key="2">
    <source>
        <dbReference type="ARBA" id="ARBA00022603"/>
    </source>
</evidence>
<proteinExistence type="predicted"/>
<protein>
    <recommendedName>
        <fullName evidence="1">site-specific DNA-methyltransferase (adenine-specific)</fullName>
        <ecNumber evidence="1">2.1.1.72</ecNumber>
    </recommendedName>
</protein>
<dbReference type="InterPro" id="IPR011639">
    <property type="entry name" value="MethylTrfase_TaqI-like_dom"/>
</dbReference>
<dbReference type="NCBIfam" id="NF033452">
    <property type="entry name" value="BREX_1_MTaseX"/>
    <property type="match status" value="1"/>
</dbReference>
<comment type="catalytic activity">
    <reaction evidence="5">
        <text>a 2'-deoxyadenosine in DNA + S-adenosyl-L-methionine = an N(6)-methyl-2'-deoxyadenosine in DNA + S-adenosyl-L-homocysteine + H(+)</text>
        <dbReference type="Rhea" id="RHEA:15197"/>
        <dbReference type="Rhea" id="RHEA-COMP:12418"/>
        <dbReference type="Rhea" id="RHEA-COMP:12419"/>
        <dbReference type="ChEBI" id="CHEBI:15378"/>
        <dbReference type="ChEBI" id="CHEBI:57856"/>
        <dbReference type="ChEBI" id="CHEBI:59789"/>
        <dbReference type="ChEBI" id="CHEBI:90615"/>
        <dbReference type="ChEBI" id="CHEBI:90616"/>
        <dbReference type="EC" id="2.1.1.72"/>
    </reaction>
</comment>
<sequence length="1202" mass="136488">MNTNALKRFAQQTRTLLLEQVATRLHLVLKTDSVELRERAEQVAALRTALQTTTAAELVDKVAYTWFNRLVALRYLDVNGYQPLGVRIVSPAETDESHPLPEVLQLAQQGMIDSELLPDQARVMGLLRGTIPSQNVDNEVYRELLVGACNSLHTLFPFLFEPLQDHTELLLPADLTTMYSVVYKVRNELLVEDCQHVEVLGWLYQFYIAERKDAVFAAKTKVKKEDIPAATQLFTPRWIVEYMVQNTLGKLWLQHHPDSGLRQHMPYFIESPSLQATEKLPLSGPEELTVLDPACGSGHLLIYAFELLAHIYEEEAYSKADIPGLILTNNLRGLEIDERAAQLAGFALMMKARSYHNRAFRKELTPHITHLKPLVLRKEQAQAVLAQVGLQGSLELWHDLDALRQVDNIGSLLVPRSPSKELSSFKEVLVSQGATADMFQRNEKEALIKGLTTLIELSKKSACVAANPPYMGNGNMNAALSAFVKKNYPDSKTDLMACFMESSLAMLKPCGYLGMINQQSWMFAPSYDGLRIKLIDNLLFDTLLHLGPRTFPEIDGEKVQNAAFVLYNKKPIDELGIYIKLTNLKDSNLKKEAVIKSASGVSTENIYQKSQKAFSQIPGNVINYWFDNDSLEAFSQNENLNQFAEKRLGLCTGDNEYFLRLWHEVSFDKIGFNHKSIGEFRQSGKKYAPHNKGGEFKKWFGNNDYLIKFDDSNYNKLSNMCNKLASKSHYFRPCITWSELSSAEFAVRFQPQGTVFNIKGPSLFPRDNNNFDYILGLANSSAFNQLLKGVSNGLSINGGDVENIPFAVDKHHFDALTDLSKQQQNIAKYDWDKHESSWDFKGHPLMDFNRSESMMQYLLSDFAMHLASLYKQMVFNQLEINKIANSIYKTSTGIKLSSAISSATVLSEELSSSGNNVFDLPGYNLDDFDRDIEKNISKRALVIQLISYAVGCMFGRYSLDKQGLILVNQGEDFADYLKKTGVNEAQMSFVADKDNIIPVLDDEWFEDDIVAGFTSFLKAAFGEKNTSQNLNYVEECLGKTLRQYFSKDFFADHARRYSKRPIYWCFSSPTGAFSVLVYLHRYNADTLNLVLNRYLRPLLAKFHERIERLKYLQISSDSSSAERNRALKEQDRLERQLREIQDYERDTLLPLANARISINLDEGVLVNYNKFGKAVREVAGLNDIKAKAKVRAFDWIDATQIR</sequence>
<evidence type="ECO:0000256" key="1">
    <source>
        <dbReference type="ARBA" id="ARBA00011900"/>
    </source>
</evidence>
<accession>A0ABX1HQM0</accession>
<gene>
    <name evidence="7" type="ORF">HBN54_004227</name>
</gene>
<name>A0ABX1HQM0_9BACT</name>
<dbReference type="PANTHER" id="PTHR33841">
    <property type="entry name" value="DNA METHYLTRANSFERASE YEEA-RELATED"/>
    <property type="match status" value="1"/>
</dbReference>
<evidence type="ECO:0000259" key="6">
    <source>
        <dbReference type="Pfam" id="PF07669"/>
    </source>
</evidence>
<dbReference type="SUPFAM" id="SSF53335">
    <property type="entry name" value="S-adenosyl-L-methionine-dependent methyltransferases"/>
    <property type="match status" value="1"/>
</dbReference>
<evidence type="ECO:0000313" key="8">
    <source>
        <dbReference type="Proteomes" id="UP000717634"/>
    </source>
</evidence>
<dbReference type="Pfam" id="PF07669">
    <property type="entry name" value="Eco57I"/>
    <property type="match status" value="1"/>
</dbReference>
<evidence type="ECO:0000256" key="5">
    <source>
        <dbReference type="ARBA" id="ARBA00047942"/>
    </source>
</evidence>
<dbReference type="Gene3D" id="3.40.50.150">
    <property type="entry name" value="Vaccinia Virus protein VP39"/>
    <property type="match status" value="1"/>
</dbReference>
<keyword evidence="8" id="KW-1185">Reference proteome</keyword>
<comment type="caution">
    <text evidence="7">The sequence shown here is derived from an EMBL/GenBank/DDBJ whole genome shotgun (WGS) entry which is preliminary data.</text>
</comment>
<dbReference type="RefSeq" id="WP_168675168.1">
    <property type="nucleotide sequence ID" value="NZ_JAAVTK010000019.1"/>
</dbReference>
<feature type="domain" description="Type II methyltransferase M.TaqI-like" evidence="6">
    <location>
        <begin position="329"/>
        <end position="546"/>
    </location>
</feature>
<dbReference type="PANTHER" id="PTHR33841:SF1">
    <property type="entry name" value="DNA METHYLTRANSFERASE A"/>
    <property type="match status" value="1"/>
</dbReference>
<evidence type="ECO:0000256" key="3">
    <source>
        <dbReference type="ARBA" id="ARBA00022679"/>
    </source>
</evidence>
<keyword evidence="3" id="KW-0808">Transferase</keyword>
<evidence type="ECO:0000313" key="7">
    <source>
        <dbReference type="EMBL" id="NKI91607.1"/>
    </source>
</evidence>
<dbReference type="InterPro" id="IPR029063">
    <property type="entry name" value="SAM-dependent_MTases_sf"/>
</dbReference>
<dbReference type="EC" id="2.1.1.72" evidence="1"/>